<comment type="subcellular location">
    <subcellularLocation>
        <location evidence="1">Nucleus</location>
    </subcellularLocation>
</comment>
<dbReference type="Proteomes" id="UP000660729">
    <property type="component" value="Unassembled WGS sequence"/>
</dbReference>
<feature type="region of interest" description="Disordered" evidence="5">
    <location>
        <begin position="251"/>
        <end position="519"/>
    </location>
</feature>
<feature type="compositionally biased region" description="Basic and acidic residues" evidence="5">
    <location>
        <begin position="127"/>
        <end position="144"/>
    </location>
</feature>
<dbReference type="Gene3D" id="3.90.1030.20">
    <property type="entry name" value="DNA polymerase delta, p66 (Cdc27) subunit, wHTH domain"/>
    <property type="match status" value="1"/>
</dbReference>
<feature type="non-terminal residue" evidence="6">
    <location>
        <position position="1"/>
    </location>
</feature>
<feature type="compositionally biased region" description="Acidic residues" evidence="5">
    <location>
        <begin position="395"/>
        <end position="421"/>
    </location>
</feature>
<evidence type="ECO:0000313" key="6">
    <source>
        <dbReference type="EMBL" id="KAF7193712.1"/>
    </source>
</evidence>
<dbReference type="Pfam" id="PF09507">
    <property type="entry name" value="CDC27"/>
    <property type="match status" value="1"/>
</dbReference>
<keyword evidence="7" id="KW-1185">Reference proteome</keyword>
<evidence type="ECO:0000256" key="4">
    <source>
        <dbReference type="ARBA" id="ARBA00023242"/>
    </source>
</evidence>
<dbReference type="InterPro" id="IPR041913">
    <property type="entry name" value="POLD3_sf"/>
</dbReference>
<name>A0A8H6RMK0_9PEZI</name>
<evidence type="ECO:0000256" key="3">
    <source>
        <dbReference type="ARBA" id="ARBA00022705"/>
    </source>
</evidence>
<dbReference type="GO" id="GO:1904161">
    <property type="term" value="P:DNA synthesis involved in UV-damage excision repair"/>
    <property type="evidence" value="ECO:0007669"/>
    <property type="project" value="TreeGrafter"/>
</dbReference>
<dbReference type="GO" id="GO:0003887">
    <property type="term" value="F:DNA-directed DNA polymerase activity"/>
    <property type="evidence" value="ECO:0007669"/>
    <property type="project" value="TreeGrafter"/>
</dbReference>
<feature type="compositionally biased region" description="Basic and acidic residues" evidence="5">
    <location>
        <begin position="376"/>
        <end position="393"/>
    </location>
</feature>
<reference evidence="6" key="1">
    <citation type="submission" date="2020-04" db="EMBL/GenBank/DDBJ databases">
        <title>Draft genome resource of the tomato pathogen Pseudocercospora fuligena.</title>
        <authorList>
            <person name="Zaccaron A."/>
        </authorList>
    </citation>
    <scope>NUCLEOTIDE SEQUENCE</scope>
    <source>
        <strain evidence="6">PF001</strain>
    </source>
</reference>
<feature type="region of interest" description="Disordered" evidence="5">
    <location>
        <begin position="119"/>
        <end position="175"/>
    </location>
</feature>
<protein>
    <recommendedName>
        <fullName evidence="2">DNA polymerase delta subunit 3</fullName>
    </recommendedName>
</protein>
<dbReference type="PANTHER" id="PTHR17598:SF13">
    <property type="entry name" value="DNA POLYMERASE DELTA SUBUNIT 3"/>
    <property type="match status" value="1"/>
</dbReference>
<accession>A0A8H6RMK0</accession>
<evidence type="ECO:0000313" key="7">
    <source>
        <dbReference type="Proteomes" id="UP000660729"/>
    </source>
</evidence>
<evidence type="ECO:0000256" key="5">
    <source>
        <dbReference type="SAM" id="MobiDB-lite"/>
    </source>
</evidence>
<dbReference type="OrthoDB" id="514823at2759"/>
<keyword evidence="3" id="KW-0235">DNA replication</keyword>
<dbReference type="GO" id="GO:0006297">
    <property type="term" value="P:nucleotide-excision repair, DNA gap filling"/>
    <property type="evidence" value="ECO:0007669"/>
    <property type="project" value="TreeGrafter"/>
</dbReference>
<dbReference type="PANTHER" id="PTHR17598">
    <property type="entry name" value="DNA POLYMERASE DELTA SUBUNIT 3"/>
    <property type="match status" value="1"/>
</dbReference>
<feature type="compositionally biased region" description="Basic and acidic residues" evidence="5">
    <location>
        <begin position="422"/>
        <end position="447"/>
    </location>
</feature>
<feature type="compositionally biased region" description="Basic residues" evidence="5">
    <location>
        <begin position="448"/>
        <end position="459"/>
    </location>
</feature>
<proteinExistence type="predicted"/>
<evidence type="ECO:0000256" key="1">
    <source>
        <dbReference type="ARBA" id="ARBA00004123"/>
    </source>
</evidence>
<dbReference type="InterPro" id="IPR019038">
    <property type="entry name" value="POLD3"/>
</dbReference>
<sequence>HKLSAFGSWRADPGRLSDFLSEEARDRDAFPLYASPASPFEEEQHAAEVQYCSAVKMSQDYNEYLAVNVVNEQQYVTYRNLSRALKVHSNAAKQMLYEFHRKQNSKKPGSVHATYLLAGTKRSRLHSHTDTNTEGAHSQERNDQDGDVPMNSSPPMPSSSFRQPDVEQNGNGSTRDVVPIKSVMLVREEHLEKARAQFETIASIHIYSLQPNGLSDFQLLTDCNRRVLSEYANEDPLKEWKQYGVIQNANVRRRTRKNAPPIPPPAATAKKPEPAKPKAVAHPPQPPRKDSQDSKASTTSVAAEPATSSATKKGATSKKDGGLFKAFAKGAAKPKKSDSQQSSAAPSPPAEDAPMTGFSDDDDDNDDDNATLAEPEETKEPSGPSRKDRKAELEAMMDQEDESMDDAPEPADEPAPEDESQHDDGAIDKKAAKEEEPKETVTVENGRRRGRRRVMKKKTVKDEEGYLVTKEEPVWEEFSEEEPAPKKAKVSAPAPSSKAGEKKTAKKGQGNIMSFFGKR</sequence>
<dbReference type="AlphaFoldDB" id="A0A8H6RMK0"/>
<dbReference type="GO" id="GO:0006271">
    <property type="term" value="P:DNA strand elongation involved in DNA replication"/>
    <property type="evidence" value="ECO:0007669"/>
    <property type="project" value="TreeGrafter"/>
</dbReference>
<keyword evidence="4" id="KW-0539">Nucleus</keyword>
<gene>
    <name evidence="6" type="ORF">HII31_04962</name>
</gene>
<evidence type="ECO:0000256" key="2">
    <source>
        <dbReference type="ARBA" id="ARBA00017589"/>
    </source>
</evidence>
<feature type="compositionally biased region" description="Acidic residues" evidence="5">
    <location>
        <begin position="359"/>
        <end position="375"/>
    </location>
</feature>
<comment type="caution">
    <text evidence="6">The sequence shown here is derived from an EMBL/GenBank/DDBJ whole genome shotgun (WGS) entry which is preliminary data.</text>
</comment>
<feature type="compositionally biased region" description="Basic and acidic residues" evidence="5">
    <location>
        <begin position="460"/>
        <end position="473"/>
    </location>
</feature>
<organism evidence="6 7">
    <name type="scientific">Pseudocercospora fuligena</name>
    <dbReference type="NCBI Taxonomy" id="685502"/>
    <lineage>
        <taxon>Eukaryota</taxon>
        <taxon>Fungi</taxon>
        <taxon>Dikarya</taxon>
        <taxon>Ascomycota</taxon>
        <taxon>Pezizomycotina</taxon>
        <taxon>Dothideomycetes</taxon>
        <taxon>Dothideomycetidae</taxon>
        <taxon>Mycosphaerellales</taxon>
        <taxon>Mycosphaerellaceae</taxon>
        <taxon>Pseudocercospora</taxon>
    </lineage>
</organism>
<dbReference type="GO" id="GO:0043625">
    <property type="term" value="C:delta DNA polymerase complex"/>
    <property type="evidence" value="ECO:0007669"/>
    <property type="project" value="InterPro"/>
</dbReference>
<dbReference type="EMBL" id="JABCIY010000076">
    <property type="protein sequence ID" value="KAF7193712.1"/>
    <property type="molecule type" value="Genomic_DNA"/>
</dbReference>